<dbReference type="KEGG" id="lsf:I8J32_006905"/>
<sequence>MKLLACFVTLLLAACTHVRDISRAECAPEGVPGHVTLKRVAYLYESDDASADLLDYQAPGRALLAELPAGTALTVTRVELRNGFESTFGAVYALGTVDAGGGRQFEYLWGVHDRITYAPWESAAYDPRANHRVVKCGR</sequence>
<evidence type="ECO:0000313" key="2">
    <source>
        <dbReference type="Proteomes" id="UP000639274"/>
    </source>
</evidence>
<keyword evidence="2" id="KW-1185">Reference proteome</keyword>
<dbReference type="Proteomes" id="UP000639274">
    <property type="component" value="Chromosome"/>
</dbReference>
<name>A0A974Y1L3_9GAMM</name>
<evidence type="ECO:0000313" key="1">
    <source>
        <dbReference type="EMBL" id="QSX79573.1"/>
    </source>
</evidence>
<dbReference type="EMBL" id="CP071518">
    <property type="protein sequence ID" value="QSX79573.1"/>
    <property type="molecule type" value="Genomic_DNA"/>
</dbReference>
<dbReference type="PROSITE" id="PS51257">
    <property type="entry name" value="PROKAR_LIPOPROTEIN"/>
    <property type="match status" value="1"/>
</dbReference>
<dbReference type="RefSeq" id="WP_200616315.1">
    <property type="nucleotide sequence ID" value="NZ_CP071518.1"/>
</dbReference>
<accession>A0A974Y1L3</accession>
<reference evidence="1 2" key="1">
    <citation type="submission" date="2021-03" db="EMBL/GenBank/DDBJ databases">
        <title>Lysobacter sp. nov. isolated from soil of gangwondo yeongwol, south Korea.</title>
        <authorList>
            <person name="Kim K.R."/>
            <person name="Kim K.H."/>
            <person name="Jeon C.O."/>
        </authorList>
    </citation>
    <scope>NUCLEOTIDE SEQUENCE [LARGE SCALE GENOMIC DNA]</scope>
    <source>
        <strain evidence="1 2">R19</strain>
    </source>
</reference>
<protein>
    <submittedName>
        <fullName evidence="1">Uncharacterized protein</fullName>
    </submittedName>
</protein>
<proteinExistence type="predicted"/>
<organism evidence="1 2">
    <name type="scientific">Agrilutibacter solisilvae</name>
    <dbReference type="NCBI Taxonomy" id="2763317"/>
    <lineage>
        <taxon>Bacteria</taxon>
        <taxon>Pseudomonadati</taxon>
        <taxon>Pseudomonadota</taxon>
        <taxon>Gammaproteobacteria</taxon>
        <taxon>Lysobacterales</taxon>
        <taxon>Lysobacteraceae</taxon>
        <taxon>Agrilutibacter</taxon>
    </lineage>
</organism>
<gene>
    <name evidence="1" type="ORF">I8J32_006905</name>
</gene>
<dbReference type="AlphaFoldDB" id="A0A974Y1L3"/>